<evidence type="ECO:0000313" key="1">
    <source>
        <dbReference type="EMBL" id="TBU51081.1"/>
    </source>
</evidence>
<gene>
    <name evidence="1" type="ORF">BD310DRAFT_797211</name>
</gene>
<feature type="non-terminal residue" evidence="1">
    <location>
        <position position="67"/>
    </location>
</feature>
<reference evidence="1 2" key="1">
    <citation type="submission" date="2019-01" db="EMBL/GenBank/DDBJ databases">
        <title>Draft genome sequences of three monokaryotic isolates of the white-rot basidiomycete fungus Dichomitus squalens.</title>
        <authorList>
            <consortium name="DOE Joint Genome Institute"/>
            <person name="Lopez S.C."/>
            <person name="Andreopoulos B."/>
            <person name="Pangilinan J."/>
            <person name="Lipzen A."/>
            <person name="Riley R."/>
            <person name="Ahrendt S."/>
            <person name="Ng V."/>
            <person name="Barry K."/>
            <person name="Daum C."/>
            <person name="Grigoriev I.V."/>
            <person name="Hilden K.S."/>
            <person name="Makela M.R."/>
            <person name="de Vries R.P."/>
        </authorList>
    </citation>
    <scope>NUCLEOTIDE SEQUENCE [LARGE SCALE GENOMIC DNA]</scope>
    <source>
        <strain evidence="1 2">CBS 464.89</strain>
    </source>
</reference>
<accession>A0A4Q9PDQ0</accession>
<feature type="non-terminal residue" evidence="1">
    <location>
        <position position="1"/>
    </location>
</feature>
<organism evidence="1 2">
    <name type="scientific">Dichomitus squalens</name>
    <dbReference type="NCBI Taxonomy" id="114155"/>
    <lineage>
        <taxon>Eukaryota</taxon>
        <taxon>Fungi</taxon>
        <taxon>Dikarya</taxon>
        <taxon>Basidiomycota</taxon>
        <taxon>Agaricomycotina</taxon>
        <taxon>Agaricomycetes</taxon>
        <taxon>Polyporales</taxon>
        <taxon>Polyporaceae</taxon>
        <taxon>Dichomitus</taxon>
    </lineage>
</organism>
<dbReference type="Proteomes" id="UP000292082">
    <property type="component" value="Unassembled WGS sequence"/>
</dbReference>
<keyword evidence="2" id="KW-1185">Reference proteome</keyword>
<name>A0A4Q9PDQ0_9APHY</name>
<proteinExistence type="predicted"/>
<dbReference type="AlphaFoldDB" id="A0A4Q9PDQ0"/>
<protein>
    <submittedName>
        <fullName evidence="1">Uncharacterized protein</fullName>
    </submittedName>
</protein>
<sequence>RDYVHELENLFLLVGFVSEREQVDKLWNGLNESIQRELWKKELTPTTSTWSEVREAAEIIEIADKVG</sequence>
<evidence type="ECO:0000313" key="2">
    <source>
        <dbReference type="Proteomes" id="UP000292082"/>
    </source>
</evidence>
<dbReference type="EMBL" id="ML145406">
    <property type="protein sequence ID" value="TBU51081.1"/>
    <property type="molecule type" value="Genomic_DNA"/>
</dbReference>